<geneLocation type="plasmid" evidence="1 2">
    <name>pCM2_1101</name>
</geneLocation>
<keyword evidence="1" id="KW-0614">Plasmid</keyword>
<dbReference type="Proteomes" id="UP000503164">
    <property type="component" value="Plasmid pCM2_1101"/>
</dbReference>
<evidence type="ECO:0000313" key="1">
    <source>
        <dbReference type="EMBL" id="QIS46448.1"/>
    </source>
</evidence>
<dbReference type="EMBL" id="CP048050">
    <property type="protein sequence ID" value="QIS46448.1"/>
    <property type="molecule type" value="Genomic_DNA"/>
</dbReference>
<gene>
    <name evidence="1" type="ORF">GW570_14760</name>
</gene>
<accession>A0AAE6XTH4</accession>
<dbReference type="AlphaFoldDB" id="A0AAE6XTH4"/>
<proteinExistence type="predicted"/>
<name>A0AAE6XTH4_9MICO</name>
<keyword evidence="2" id="KW-1185">Reference proteome</keyword>
<evidence type="ECO:0000313" key="2">
    <source>
        <dbReference type="Proteomes" id="UP000503164"/>
    </source>
</evidence>
<reference evidence="1 2" key="1">
    <citation type="journal article" date="2020" name="Mol. Plant Pathol.">
        <title>Plasmid composition and the chpG gene determine the virulence level of Clavibacter capsici natural isolates in pepper.</title>
        <authorList>
            <person name="Hwang I.S."/>
            <person name="Lee H.M."/>
            <person name="Oh E.J."/>
            <person name="Lee S."/>
            <person name="Heu S."/>
            <person name="Oh C.S."/>
        </authorList>
    </citation>
    <scope>NUCLEOTIDE SEQUENCE [LARGE SCALE GENOMIC DNA]</scope>
    <source>
        <strain evidence="1 2">1101</strain>
    </source>
</reference>
<sequence length="301" mass="32628">MPLKSSSDVRRLDLLGAVIAHVDAGEPHATPGALMRDSSDEDERRALSTDVRVLRDLGYMDLEERMAGMWLARPSQAGRDAWNEFDGLRGNRLERQKALRNVYLRWLYELVHNGRYPQPGEFLESGVNFLGTSFTKDEEERAAVWLKERAFIRGQGSWGHPAPIHPEVTAKGEDYVENDRDVHADPRAIGGGATTNFNGPTQIAYAGRDANMVQNNQGIADEARHLAQAVQQLATLVDGAQADALVSAARDLEEEAASGARPTRLRAIAEAAQQVLAGGAAGALGNVVSDQIGAFIASLPL</sequence>
<dbReference type="RefSeq" id="WP_157883594.1">
    <property type="nucleotide sequence ID" value="NZ_CP012575.1"/>
</dbReference>
<protein>
    <submittedName>
        <fullName evidence="1">Uncharacterized protein</fullName>
    </submittedName>
</protein>
<organism evidence="1 2">
    <name type="scientific">Clavibacter capsici</name>
    <dbReference type="NCBI Taxonomy" id="1874630"/>
    <lineage>
        <taxon>Bacteria</taxon>
        <taxon>Bacillati</taxon>
        <taxon>Actinomycetota</taxon>
        <taxon>Actinomycetes</taxon>
        <taxon>Micrococcales</taxon>
        <taxon>Microbacteriaceae</taxon>
        <taxon>Clavibacter</taxon>
    </lineage>
</organism>